<evidence type="ECO:0000256" key="4">
    <source>
        <dbReference type="ARBA" id="ARBA00022679"/>
    </source>
</evidence>
<evidence type="ECO:0000256" key="6">
    <source>
        <dbReference type="ARBA" id="ARBA00022777"/>
    </source>
</evidence>
<dbReference type="GO" id="GO:0033862">
    <property type="term" value="F:UMP kinase activity"/>
    <property type="evidence" value="ECO:0007669"/>
    <property type="project" value="UniProtKB-EC"/>
</dbReference>
<dbReference type="InterPro" id="IPR001048">
    <property type="entry name" value="Asp/Glu/Uridylate_kinase"/>
</dbReference>
<dbReference type="Gene3D" id="3.40.1160.10">
    <property type="entry name" value="Acetylglutamate kinase-like"/>
    <property type="match status" value="1"/>
</dbReference>
<keyword evidence="8" id="KW-0665">Pyrimidine biosynthesis</keyword>
<evidence type="ECO:0000256" key="2">
    <source>
        <dbReference type="ARBA" id="ARBA00007614"/>
    </source>
</evidence>
<evidence type="ECO:0000256" key="5">
    <source>
        <dbReference type="ARBA" id="ARBA00022741"/>
    </source>
</evidence>
<dbReference type="EMBL" id="VSSQ01104307">
    <property type="protein sequence ID" value="MPN44857.1"/>
    <property type="molecule type" value="Genomic_DNA"/>
</dbReference>
<dbReference type="AlphaFoldDB" id="A0A645I0Q2"/>
<sequence length="129" mass="13809">MIPAFDRARAICDLEAGKVVIFAGGTGSPFFTTDTTAALRALETDCEAVLKATKVDGIYSADPFKDPNAVRYSTLSFEEALSRQLKVMDAAAFSLCREHDLPIVVFNFFDAGSLERVVAGDPAAGTVVR</sequence>
<keyword evidence="4 11" id="KW-0808">Transferase</keyword>
<dbReference type="EC" id="2.7.4.22" evidence="3"/>
<evidence type="ECO:0000256" key="9">
    <source>
        <dbReference type="ARBA" id="ARBA00032092"/>
    </source>
</evidence>
<evidence type="ECO:0000313" key="11">
    <source>
        <dbReference type="EMBL" id="MPN44857.1"/>
    </source>
</evidence>
<name>A0A645I0Q2_9ZZZZ</name>
<protein>
    <recommendedName>
        <fullName evidence="3">UMP kinase</fullName>
        <ecNumber evidence="3">2.7.4.22</ecNumber>
    </recommendedName>
    <alternativeName>
        <fullName evidence="9">Uridine monophosphate kinase</fullName>
    </alternativeName>
</protein>
<evidence type="ECO:0000256" key="8">
    <source>
        <dbReference type="ARBA" id="ARBA00022975"/>
    </source>
</evidence>
<evidence type="ECO:0000259" key="10">
    <source>
        <dbReference type="Pfam" id="PF00696"/>
    </source>
</evidence>
<comment type="pathway">
    <text evidence="1">Pyrimidine metabolism; CTP biosynthesis via de novo pathway; UDP from UMP (UMPK route): step 1/1.</text>
</comment>
<organism evidence="11">
    <name type="scientific">bioreactor metagenome</name>
    <dbReference type="NCBI Taxonomy" id="1076179"/>
    <lineage>
        <taxon>unclassified sequences</taxon>
        <taxon>metagenomes</taxon>
        <taxon>ecological metagenomes</taxon>
    </lineage>
</organism>
<proteinExistence type="inferred from homology"/>
<keyword evidence="6 11" id="KW-0418">Kinase</keyword>
<reference evidence="11" key="1">
    <citation type="submission" date="2019-08" db="EMBL/GenBank/DDBJ databases">
        <authorList>
            <person name="Kucharzyk K."/>
            <person name="Murdoch R.W."/>
            <person name="Higgins S."/>
            <person name="Loffler F."/>
        </authorList>
    </citation>
    <scope>NUCLEOTIDE SEQUENCE</scope>
</reference>
<dbReference type="GO" id="GO:0006225">
    <property type="term" value="P:UDP biosynthetic process"/>
    <property type="evidence" value="ECO:0007669"/>
    <property type="project" value="TreeGrafter"/>
</dbReference>
<gene>
    <name evidence="11" type="primary">pyrH_48</name>
    <name evidence="11" type="ORF">SDC9_192424</name>
</gene>
<dbReference type="GO" id="GO:0005524">
    <property type="term" value="F:ATP binding"/>
    <property type="evidence" value="ECO:0007669"/>
    <property type="project" value="UniProtKB-KW"/>
</dbReference>
<feature type="domain" description="Aspartate/glutamate/uridylate kinase" evidence="10">
    <location>
        <begin position="14"/>
        <end position="107"/>
    </location>
</feature>
<dbReference type="PANTHER" id="PTHR42833">
    <property type="entry name" value="URIDYLATE KINASE"/>
    <property type="match status" value="1"/>
</dbReference>
<accession>A0A645I0Q2</accession>
<keyword evidence="5" id="KW-0547">Nucleotide-binding</keyword>
<comment type="similarity">
    <text evidence="2">Belongs to the UMP kinase family.</text>
</comment>
<dbReference type="InterPro" id="IPR036393">
    <property type="entry name" value="AceGlu_kinase-like_sf"/>
</dbReference>
<comment type="caution">
    <text evidence="11">The sequence shown here is derived from an EMBL/GenBank/DDBJ whole genome shotgun (WGS) entry which is preliminary data.</text>
</comment>
<dbReference type="GO" id="GO:0005829">
    <property type="term" value="C:cytosol"/>
    <property type="evidence" value="ECO:0007669"/>
    <property type="project" value="TreeGrafter"/>
</dbReference>
<dbReference type="PANTHER" id="PTHR42833:SF4">
    <property type="entry name" value="URIDYLATE KINASE PUMPKIN, CHLOROPLASTIC"/>
    <property type="match status" value="1"/>
</dbReference>
<keyword evidence="7" id="KW-0067">ATP-binding</keyword>
<evidence type="ECO:0000256" key="3">
    <source>
        <dbReference type="ARBA" id="ARBA00012899"/>
    </source>
</evidence>
<dbReference type="Pfam" id="PF00696">
    <property type="entry name" value="AA_kinase"/>
    <property type="match status" value="1"/>
</dbReference>
<evidence type="ECO:0000256" key="7">
    <source>
        <dbReference type="ARBA" id="ARBA00022840"/>
    </source>
</evidence>
<evidence type="ECO:0000256" key="1">
    <source>
        <dbReference type="ARBA" id="ARBA00004791"/>
    </source>
</evidence>
<dbReference type="SUPFAM" id="SSF53633">
    <property type="entry name" value="Carbamate kinase-like"/>
    <property type="match status" value="1"/>
</dbReference>